<dbReference type="Pfam" id="PF18758">
    <property type="entry name" value="KDZ"/>
    <property type="match status" value="1"/>
</dbReference>
<dbReference type="PANTHER" id="PTHR33096:SF1">
    <property type="entry name" value="CXC1-LIKE CYSTEINE CLUSTER ASSOCIATED WITH KDZ TRANSPOSASES DOMAIN-CONTAINING PROTEIN"/>
    <property type="match status" value="1"/>
</dbReference>
<dbReference type="AlphaFoldDB" id="A0A5B0RRL6"/>
<reference evidence="2 3" key="1">
    <citation type="submission" date="2019-05" db="EMBL/GenBank/DDBJ databases">
        <title>Emergence of the Ug99 lineage of the wheat stem rust pathogen through somatic hybridization.</title>
        <authorList>
            <person name="Li F."/>
            <person name="Upadhyaya N.M."/>
            <person name="Sperschneider J."/>
            <person name="Matny O."/>
            <person name="Nguyen-Phuc H."/>
            <person name="Mago R."/>
            <person name="Raley C."/>
            <person name="Miller M.E."/>
            <person name="Silverstein K.A.T."/>
            <person name="Henningsen E."/>
            <person name="Hirsch C.D."/>
            <person name="Visser B."/>
            <person name="Pretorius Z.A."/>
            <person name="Steffenson B.J."/>
            <person name="Schwessinger B."/>
            <person name="Dodds P.N."/>
            <person name="Figueroa M."/>
        </authorList>
    </citation>
    <scope>NUCLEOTIDE SEQUENCE [LARGE SCALE GENOMIC DNA]</scope>
    <source>
        <strain evidence="2 3">Ug99</strain>
    </source>
</reference>
<gene>
    <name evidence="2" type="ORF">PGTUg99_019333</name>
</gene>
<feature type="compositionally biased region" description="Low complexity" evidence="1">
    <location>
        <begin position="47"/>
        <end position="57"/>
    </location>
</feature>
<evidence type="ECO:0000256" key="1">
    <source>
        <dbReference type="SAM" id="MobiDB-lite"/>
    </source>
</evidence>
<comment type="caution">
    <text evidence="2">The sequence shown here is derived from an EMBL/GenBank/DDBJ whole genome shotgun (WGS) entry which is preliminary data.</text>
</comment>
<dbReference type="Proteomes" id="UP000325313">
    <property type="component" value="Unassembled WGS sequence"/>
</dbReference>
<protein>
    <recommendedName>
        <fullName evidence="4">CxC1-like cysteine cluster associated with KDZ transposases domain-containing protein</fullName>
    </recommendedName>
</protein>
<organism evidence="2 3">
    <name type="scientific">Puccinia graminis f. sp. tritici</name>
    <dbReference type="NCBI Taxonomy" id="56615"/>
    <lineage>
        <taxon>Eukaryota</taxon>
        <taxon>Fungi</taxon>
        <taxon>Dikarya</taxon>
        <taxon>Basidiomycota</taxon>
        <taxon>Pucciniomycotina</taxon>
        <taxon>Pucciniomycetes</taxon>
        <taxon>Pucciniales</taxon>
        <taxon>Pucciniaceae</taxon>
        <taxon>Puccinia</taxon>
    </lineage>
</organism>
<sequence>MAPNRGRPKNLYQFHYGCQLFPTETRTQKQLRLALQARTQAETGPTLRRNLNRSNRSVKAAEEPTPSHPQTGTEQHDVLGFNEGPSLWEDTEEILNEEDEVSRARLRSLHQEMIEQQRHRNWKDVMACLFPAYLHFKKLTSNWTVPNPFLNLSSEVCACPVEAYKERDVDLIDLMVAAIDVYQSLKSKERKLTQEVTSTDQQDVLAQQSCPACFGVSIPNNDSTEPASEPADNHQVFICLDGNFQHRHHERASKNYIGIENQTLFVPSQDIESSNSEIREAELAKRVTKKAKDRCAEQHKAADDRRNASTWKGCDDTGLFGCCCRHDSVIAFCNIHKTGEGRGLPMSIIKRLLNSINPNVQVGVLYDIGCTLGKFFKARGLLTNHLLRLKFATAVFHSYVHDWPCQLQFNPRYNNGWGLTDGEGLERLWSYLLPLVSPLRYATRNHRISAINHRSLFHNTLGIENIVLTLKRKFIHALKTKKESEGIVHQFLQDQNPHERGQKYTVEFFRAQWQKQRKFEIEISQTNREKKAEQAQFYKRGEALKSLVETLMDSLAASPQSDPAQSLSLIQQMQELQKLQDEEAAKLGSLFVVEPGAERD</sequence>
<name>A0A5B0RRL6_PUCGR</name>
<evidence type="ECO:0000313" key="2">
    <source>
        <dbReference type="EMBL" id="KAA1128646.1"/>
    </source>
</evidence>
<dbReference type="EMBL" id="VDEP01000140">
    <property type="protein sequence ID" value="KAA1128646.1"/>
    <property type="molecule type" value="Genomic_DNA"/>
</dbReference>
<dbReference type="PANTHER" id="PTHR33096">
    <property type="entry name" value="CXC2 DOMAIN-CONTAINING PROTEIN"/>
    <property type="match status" value="1"/>
</dbReference>
<accession>A0A5B0RRL6</accession>
<evidence type="ECO:0000313" key="3">
    <source>
        <dbReference type="Proteomes" id="UP000325313"/>
    </source>
</evidence>
<dbReference type="InterPro" id="IPR040521">
    <property type="entry name" value="KDZ"/>
</dbReference>
<feature type="region of interest" description="Disordered" evidence="1">
    <location>
        <begin position="38"/>
        <end position="78"/>
    </location>
</feature>
<proteinExistence type="predicted"/>
<evidence type="ECO:0008006" key="4">
    <source>
        <dbReference type="Google" id="ProtNLM"/>
    </source>
</evidence>